<dbReference type="PROSITE" id="PS50995">
    <property type="entry name" value="HTH_MARR_2"/>
    <property type="match status" value="1"/>
</dbReference>
<evidence type="ECO:0000256" key="2">
    <source>
        <dbReference type="ARBA" id="ARBA00023125"/>
    </source>
</evidence>
<dbReference type="KEGG" id="micc:AUP74_00367"/>
<evidence type="ECO:0000259" key="4">
    <source>
        <dbReference type="PROSITE" id="PS50995"/>
    </source>
</evidence>
<evidence type="ECO:0000256" key="3">
    <source>
        <dbReference type="ARBA" id="ARBA00023163"/>
    </source>
</evidence>
<dbReference type="InterPro" id="IPR036390">
    <property type="entry name" value="WH_DNA-bd_sf"/>
</dbReference>
<dbReference type="InterPro" id="IPR036388">
    <property type="entry name" value="WH-like_DNA-bd_sf"/>
</dbReference>
<dbReference type="PRINTS" id="PR00598">
    <property type="entry name" value="HTHMARR"/>
</dbReference>
<keyword evidence="6" id="KW-1185">Reference proteome</keyword>
<dbReference type="GO" id="GO:0003677">
    <property type="term" value="F:DNA binding"/>
    <property type="evidence" value="ECO:0007669"/>
    <property type="project" value="UniProtKB-KW"/>
</dbReference>
<proteinExistence type="predicted"/>
<dbReference type="Gene3D" id="1.10.10.10">
    <property type="entry name" value="Winged helix-like DNA-binding domain superfamily/Winged helix DNA-binding domain"/>
    <property type="match status" value="1"/>
</dbReference>
<dbReference type="InterPro" id="IPR000835">
    <property type="entry name" value="HTH_MarR-typ"/>
</dbReference>
<evidence type="ECO:0000256" key="1">
    <source>
        <dbReference type="ARBA" id="ARBA00023015"/>
    </source>
</evidence>
<dbReference type="SMART" id="SM00347">
    <property type="entry name" value="HTH_MARR"/>
    <property type="match status" value="1"/>
</dbReference>
<keyword evidence="3" id="KW-0804">Transcription</keyword>
<name>A0A1C9W3V9_9GAMM</name>
<dbReference type="Proteomes" id="UP000095672">
    <property type="component" value="Chromosome"/>
</dbReference>
<dbReference type="OrthoDB" id="32523at2"/>
<evidence type="ECO:0000313" key="6">
    <source>
        <dbReference type="Proteomes" id="UP000095672"/>
    </source>
</evidence>
<dbReference type="RefSeq" id="WP_069946061.1">
    <property type="nucleotide sequence ID" value="NZ_CP014143.1"/>
</dbReference>
<reference evidence="6" key="1">
    <citation type="submission" date="2016-01" db="EMBL/GenBank/DDBJ databases">
        <title>Complete genome sequence of Microbulbifer sp. CCB-MM1, a halophile isolated from Matang Mangrove Forest, Perak.</title>
        <authorList>
            <person name="Moh T.H."/>
            <person name="Dinesh B."/>
            <person name="Lau N.-S."/>
            <person name="Go F."/>
            <person name="Alexander Chong S.-C."/>
        </authorList>
    </citation>
    <scope>NUCLEOTIDE SEQUENCE [LARGE SCALE GENOMIC DNA]</scope>
    <source>
        <strain evidence="6">CCB-MM1</strain>
    </source>
</reference>
<dbReference type="PATRIC" id="fig|1769779.3.peg.366"/>
<organism evidence="5 6">
    <name type="scientific">Microbulbifer aggregans</name>
    <dbReference type="NCBI Taxonomy" id="1769779"/>
    <lineage>
        <taxon>Bacteria</taxon>
        <taxon>Pseudomonadati</taxon>
        <taxon>Pseudomonadota</taxon>
        <taxon>Gammaproteobacteria</taxon>
        <taxon>Cellvibrionales</taxon>
        <taxon>Microbulbiferaceae</taxon>
        <taxon>Microbulbifer</taxon>
    </lineage>
</organism>
<sequence length="157" mass="17959">MGTDYQSALADSELEQPVNETAAKMSFELHSAAHLLRRNFDRRAKAHGLSRSRWQVLWHLAREQGQKQAELAERMDVAPISLARQLDKLQEEGLVERRQDPADRRCFRIFLTEASQPALEVLRGLAKETRSQALKDFSLAEVEQLQQLLNKLRGNLA</sequence>
<evidence type="ECO:0000313" key="5">
    <source>
        <dbReference type="EMBL" id="AOS95838.1"/>
    </source>
</evidence>
<dbReference type="GO" id="GO:0003700">
    <property type="term" value="F:DNA-binding transcription factor activity"/>
    <property type="evidence" value="ECO:0007669"/>
    <property type="project" value="InterPro"/>
</dbReference>
<feature type="domain" description="HTH marR-type" evidence="4">
    <location>
        <begin position="22"/>
        <end position="154"/>
    </location>
</feature>
<dbReference type="STRING" id="1769779.AUP74_00367"/>
<accession>A0A1C9W3V9</accession>
<dbReference type="PANTHER" id="PTHR42756:SF1">
    <property type="entry name" value="TRANSCRIPTIONAL REPRESSOR OF EMRAB OPERON"/>
    <property type="match status" value="1"/>
</dbReference>
<dbReference type="PANTHER" id="PTHR42756">
    <property type="entry name" value="TRANSCRIPTIONAL REGULATOR, MARR"/>
    <property type="match status" value="1"/>
</dbReference>
<dbReference type="SUPFAM" id="SSF46785">
    <property type="entry name" value="Winged helix' DNA-binding domain"/>
    <property type="match status" value="1"/>
</dbReference>
<dbReference type="Pfam" id="PF01047">
    <property type="entry name" value="MarR"/>
    <property type="match status" value="1"/>
</dbReference>
<gene>
    <name evidence="5" type="primary">slyA</name>
    <name evidence="5" type="ORF">AUP74_00367</name>
</gene>
<keyword evidence="1" id="KW-0805">Transcription regulation</keyword>
<dbReference type="AlphaFoldDB" id="A0A1C9W3V9"/>
<dbReference type="EMBL" id="CP014143">
    <property type="protein sequence ID" value="AOS95838.1"/>
    <property type="molecule type" value="Genomic_DNA"/>
</dbReference>
<keyword evidence="2" id="KW-0238">DNA-binding</keyword>
<protein>
    <submittedName>
        <fullName evidence="5">Transcriptional regulator SlyA</fullName>
    </submittedName>
</protein>